<dbReference type="PANTHER" id="PTHR23513:SF11">
    <property type="entry name" value="STAPHYLOFERRIN A TRANSPORTER"/>
    <property type="match status" value="1"/>
</dbReference>
<dbReference type="InterPro" id="IPR036259">
    <property type="entry name" value="MFS_trans_sf"/>
</dbReference>
<evidence type="ECO:0000256" key="2">
    <source>
        <dbReference type="ARBA" id="ARBA00022475"/>
    </source>
</evidence>
<keyword evidence="10" id="KW-1185">Reference proteome</keyword>
<dbReference type="GO" id="GO:0005886">
    <property type="term" value="C:plasma membrane"/>
    <property type="evidence" value="ECO:0007669"/>
    <property type="project" value="UniProtKB-SubCell"/>
</dbReference>
<dbReference type="AlphaFoldDB" id="A0A917YVZ4"/>
<feature type="transmembrane region" description="Helical" evidence="7">
    <location>
        <begin position="283"/>
        <end position="303"/>
    </location>
</feature>
<feature type="transmembrane region" description="Helical" evidence="7">
    <location>
        <begin position="254"/>
        <end position="277"/>
    </location>
</feature>
<dbReference type="EMBL" id="BMNH01000006">
    <property type="protein sequence ID" value="GGO68493.1"/>
    <property type="molecule type" value="Genomic_DNA"/>
</dbReference>
<dbReference type="Pfam" id="PF07690">
    <property type="entry name" value="MFS_1"/>
    <property type="match status" value="1"/>
</dbReference>
<evidence type="ECO:0000259" key="8">
    <source>
        <dbReference type="PROSITE" id="PS50850"/>
    </source>
</evidence>
<keyword evidence="3 7" id="KW-0812">Transmembrane</keyword>
<reference evidence="9" key="2">
    <citation type="submission" date="2020-09" db="EMBL/GenBank/DDBJ databases">
        <authorList>
            <person name="Sun Q."/>
            <person name="Zhou Y."/>
        </authorList>
    </citation>
    <scope>NUCLEOTIDE SEQUENCE</scope>
    <source>
        <strain evidence="9">CGMCC 4.7368</strain>
    </source>
</reference>
<feature type="domain" description="Major facilitator superfamily (MFS) profile" evidence="8">
    <location>
        <begin position="1"/>
        <end position="190"/>
    </location>
</feature>
<evidence type="ECO:0000256" key="3">
    <source>
        <dbReference type="ARBA" id="ARBA00022692"/>
    </source>
</evidence>
<feature type="transmembrane region" description="Helical" evidence="7">
    <location>
        <begin position="7"/>
        <end position="25"/>
    </location>
</feature>
<dbReference type="Gene3D" id="1.20.1250.20">
    <property type="entry name" value="MFS general substrate transporter like domains"/>
    <property type="match status" value="1"/>
</dbReference>
<keyword evidence="5 7" id="KW-0472">Membrane</keyword>
<evidence type="ECO:0000256" key="7">
    <source>
        <dbReference type="SAM" id="Phobius"/>
    </source>
</evidence>
<feature type="compositionally biased region" description="Basic and acidic residues" evidence="6">
    <location>
        <begin position="190"/>
        <end position="217"/>
    </location>
</feature>
<evidence type="ECO:0000313" key="9">
    <source>
        <dbReference type="EMBL" id="GGO68493.1"/>
    </source>
</evidence>
<organism evidence="9 10">
    <name type="scientific">Nonomuraea cavernae</name>
    <dbReference type="NCBI Taxonomy" id="2045107"/>
    <lineage>
        <taxon>Bacteria</taxon>
        <taxon>Bacillati</taxon>
        <taxon>Actinomycetota</taxon>
        <taxon>Actinomycetes</taxon>
        <taxon>Streptosporangiales</taxon>
        <taxon>Streptosporangiaceae</taxon>
        <taxon>Nonomuraea</taxon>
    </lineage>
</organism>
<feature type="region of interest" description="Disordered" evidence="6">
    <location>
        <begin position="190"/>
        <end position="226"/>
    </location>
</feature>
<evidence type="ECO:0000256" key="6">
    <source>
        <dbReference type="SAM" id="MobiDB-lite"/>
    </source>
</evidence>
<comment type="caution">
    <text evidence="9">The sequence shown here is derived from an EMBL/GenBank/DDBJ whole genome shotgun (WGS) entry which is preliminary data.</text>
</comment>
<dbReference type="Proteomes" id="UP000646523">
    <property type="component" value="Unassembled WGS sequence"/>
</dbReference>
<sequence length="466" mass="48265">MPYREVFAVGVFRTLFVGQTLMVISEAMKMLALSLLVFARTGSPLMAAVAYMAGMLAYLVGGTLLLSLADRISTRPLLVTFHLVRFCVIGVLAFVVLPVPVVLILAAVIGLFGPVAEGNATALLADVLRDRSYITGRSLMTAAAAASQVIGHGISGLLLITMSAYGVLATASAFCLVAAVVTWFGLRDSPRRGADRPDRADRADRVDGVDHADRADRPASTPGASPLRRLLRTGAAASTWQVNRQLLADRHIRGLLLAILVPTSLAVGAEGAVVPYTADMGQAPAGLLLSAMAGGMLLSNVLIGRFAGVETAERLVLPLIYLTGGGLVAFALRPGLPVAVALAAASSAGLGYEIGLQRRFLQALPEHARGQAFGLVSTGLMSGQALGAVAVGALTGIAGAGLSIAVFGALVIAAGVLLRRHLLPGRKAGPASPQIDRVVAETRCARSLPLPSCPDESRTDVQDRSY</sequence>
<dbReference type="InterPro" id="IPR020846">
    <property type="entry name" value="MFS_dom"/>
</dbReference>
<keyword evidence="2" id="KW-1003">Cell membrane</keyword>
<feature type="transmembrane region" description="Helical" evidence="7">
    <location>
        <begin position="166"/>
        <end position="186"/>
    </location>
</feature>
<evidence type="ECO:0000313" key="10">
    <source>
        <dbReference type="Proteomes" id="UP000646523"/>
    </source>
</evidence>
<protein>
    <submittedName>
        <fullName evidence="9">Membrane protein</fullName>
    </submittedName>
</protein>
<gene>
    <name evidence="9" type="ORF">GCM10012289_27390</name>
</gene>
<evidence type="ECO:0000256" key="4">
    <source>
        <dbReference type="ARBA" id="ARBA00022989"/>
    </source>
</evidence>
<evidence type="ECO:0000256" key="1">
    <source>
        <dbReference type="ARBA" id="ARBA00004651"/>
    </source>
</evidence>
<dbReference type="InterPro" id="IPR011701">
    <property type="entry name" value="MFS"/>
</dbReference>
<reference evidence="9" key="1">
    <citation type="journal article" date="2014" name="Int. J. Syst. Evol. Microbiol.">
        <title>Complete genome sequence of Corynebacterium casei LMG S-19264T (=DSM 44701T), isolated from a smear-ripened cheese.</title>
        <authorList>
            <consortium name="US DOE Joint Genome Institute (JGI-PGF)"/>
            <person name="Walter F."/>
            <person name="Albersmeier A."/>
            <person name="Kalinowski J."/>
            <person name="Ruckert C."/>
        </authorList>
    </citation>
    <scope>NUCLEOTIDE SEQUENCE</scope>
    <source>
        <strain evidence="9">CGMCC 4.7368</strain>
    </source>
</reference>
<dbReference type="SUPFAM" id="SSF103473">
    <property type="entry name" value="MFS general substrate transporter"/>
    <property type="match status" value="1"/>
</dbReference>
<dbReference type="GO" id="GO:0022857">
    <property type="term" value="F:transmembrane transporter activity"/>
    <property type="evidence" value="ECO:0007669"/>
    <property type="project" value="InterPro"/>
</dbReference>
<comment type="subcellular location">
    <subcellularLocation>
        <location evidence="1">Cell membrane</location>
        <topology evidence="1">Multi-pass membrane protein</topology>
    </subcellularLocation>
</comment>
<dbReference type="PROSITE" id="PS50850">
    <property type="entry name" value="MFS"/>
    <property type="match status" value="1"/>
</dbReference>
<feature type="transmembrane region" description="Helical" evidence="7">
    <location>
        <begin position="45"/>
        <end position="66"/>
    </location>
</feature>
<evidence type="ECO:0000256" key="5">
    <source>
        <dbReference type="ARBA" id="ARBA00023136"/>
    </source>
</evidence>
<dbReference type="CDD" id="cd06173">
    <property type="entry name" value="MFS_MefA_like"/>
    <property type="match status" value="1"/>
</dbReference>
<feature type="transmembrane region" description="Helical" evidence="7">
    <location>
        <begin position="397"/>
        <end position="418"/>
    </location>
</feature>
<proteinExistence type="predicted"/>
<keyword evidence="4 7" id="KW-1133">Transmembrane helix</keyword>
<dbReference type="PANTHER" id="PTHR23513">
    <property type="entry name" value="INTEGRAL MEMBRANE EFFLUX PROTEIN-RELATED"/>
    <property type="match status" value="1"/>
</dbReference>
<name>A0A917YVZ4_9ACTN</name>
<accession>A0A917YVZ4</accession>
<feature type="transmembrane region" description="Helical" evidence="7">
    <location>
        <begin position="315"/>
        <end position="332"/>
    </location>
</feature>